<evidence type="ECO:0000259" key="2">
    <source>
        <dbReference type="Pfam" id="PF13966"/>
    </source>
</evidence>
<dbReference type="Pfam" id="PF13456">
    <property type="entry name" value="RVT_3"/>
    <property type="match status" value="1"/>
</dbReference>
<reference evidence="3" key="2">
    <citation type="journal article" date="2024" name="Plant">
        <title>Genomic evolution and insights into agronomic trait innovations of Sesamum species.</title>
        <authorList>
            <person name="Miao H."/>
            <person name="Wang L."/>
            <person name="Qu L."/>
            <person name="Liu H."/>
            <person name="Sun Y."/>
            <person name="Le M."/>
            <person name="Wang Q."/>
            <person name="Wei S."/>
            <person name="Zheng Y."/>
            <person name="Lin W."/>
            <person name="Duan Y."/>
            <person name="Cao H."/>
            <person name="Xiong S."/>
            <person name="Wang X."/>
            <person name="Wei L."/>
            <person name="Li C."/>
            <person name="Ma Q."/>
            <person name="Ju M."/>
            <person name="Zhao R."/>
            <person name="Li G."/>
            <person name="Mu C."/>
            <person name="Tian Q."/>
            <person name="Mei H."/>
            <person name="Zhang T."/>
            <person name="Gao T."/>
            <person name="Zhang H."/>
        </authorList>
    </citation>
    <scope>NUCLEOTIDE SEQUENCE</scope>
    <source>
        <strain evidence="3">G02</strain>
    </source>
</reference>
<feature type="domain" description="RNase H type-1" evidence="1">
    <location>
        <begin position="310"/>
        <end position="432"/>
    </location>
</feature>
<gene>
    <name evidence="3" type="ORF">Sradi_5919200</name>
</gene>
<dbReference type="InterPro" id="IPR044730">
    <property type="entry name" value="RNase_H-like_dom_plant"/>
</dbReference>
<dbReference type="InterPro" id="IPR052929">
    <property type="entry name" value="RNase_H-like_EbsB-rel"/>
</dbReference>
<dbReference type="CDD" id="cd06222">
    <property type="entry name" value="RNase_H_like"/>
    <property type="match status" value="1"/>
</dbReference>
<dbReference type="PANTHER" id="PTHR47074:SF11">
    <property type="entry name" value="REVERSE TRANSCRIPTASE-LIKE PROTEIN"/>
    <property type="match status" value="1"/>
</dbReference>
<proteinExistence type="predicted"/>
<protein>
    <recommendedName>
        <fullName evidence="4">RNase H type-1 domain-containing protein</fullName>
    </recommendedName>
</protein>
<dbReference type="PANTHER" id="PTHR47074">
    <property type="entry name" value="BNAC02G40300D PROTEIN"/>
    <property type="match status" value="1"/>
</dbReference>
<dbReference type="InterPro" id="IPR002156">
    <property type="entry name" value="RNaseH_domain"/>
</dbReference>
<feature type="domain" description="Reverse transcriptase zinc-binding" evidence="2">
    <location>
        <begin position="150"/>
        <end position="244"/>
    </location>
</feature>
<evidence type="ECO:0000259" key="1">
    <source>
        <dbReference type="Pfam" id="PF13456"/>
    </source>
</evidence>
<comment type="caution">
    <text evidence="3">The sequence shown here is derived from an EMBL/GenBank/DDBJ whole genome shotgun (WGS) entry which is preliminary data.</text>
</comment>
<organism evidence="3">
    <name type="scientific">Sesamum radiatum</name>
    <name type="common">Black benniseed</name>
    <dbReference type="NCBI Taxonomy" id="300843"/>
    <lineage>
        <taxon>Eukaryota</taxon>
        <taxon>Viridiplantae</taxon>
        <taxon>Streptophyta</taxon>
        <taxon>Embryophyta</taxon>
        <taxon>Tracheophyta</taxon>
        <taxon>Spermatophyta</taxon>
        <taxon>Magnoliopsida</taxon>
        <taxon>eudicotyledons</taxon>
        <taxon>Gunneridae</taxon>
        <taxon>Pentapetalae</taxon>
        <taxon>asterids</taxon>
        <taxon>lamiids</taxon>
        <taxon>Lamiales</taxon>
        <taxon>Pedaliaceae</taxon>
        <taxon>Sesamum</taxon>
    </lineage>
</organism>
<dbReference type="SUPFAM" id="SSF53098">
    <property type="entry name" value="Ribonuclease H-like"/>
    <property type="match status" value="1"/>
</dbReference>
<dbReference type="InterPro" id="IPR012337">
    <property type="entry name" value="RNaseH-like_sf"/>
</dbReference>
<evidence type="ECO:0000313" key="3">
    <source>
        <dbReference type="EMBL" id="KAL0309769.1"/>
    </source>
</evidence>
<dbReference type="InterPro" id="IPR036397">
    <property type="entry name" value="RNaseH_sf"/>
</dbReference>
<sequence length="456" mass="50320">MNSKLLKPYTPEDITAATTHMAPLKSPGPDDLCSRPSFTCRSILSSKVIVRAGSRWRNGDGRTTRIQDGRGSSDPWIPRLSSFRPRNAIGPSPPCTTVCHLFGLASGDWNVPLLSYIFDHDDCMVILSLPLSRAPLCDEIVGQFTHSGSFSVKSAYHLAIVESRKHKPQSFSSDDRTLRNDWQGVWNYEVPNKIRVFAWQLGTDSLPLGANLVKRIPGIDVVCPLCQAPEESDRHTFLLCPFARMGVRSAGWSRNKRWTTNELSYPEQTIAFARNYLAASSGFLEHHHILSMTTTIVKWMDPPDDVVKINSDAAIFKEVGNFGIGIIARNSQGQSLAWSASRHHRSISPEAAETWAAHIAIQLAAQHGWTKIILECDCATSHIKLTTSGDRTSNISPVIHDILLASSSFVLCTFSLVQRTANVIAHSLSRHATGNEMGSNILPSHSCDLVLTNFPM</sequence>
<dbReference type="Pfam" id="PF13966">
    <property type="entry name" value="zf-RVT"/>
    <property type="match status" value="1"/>
</dbReference>
<dbReference type="GO" id="GO:0004523">
    <property type="term" value="F:RNA-DNA hybrid ribonuclease activity"/>
    <property type="evidence" value="ECO:0007669"/>
    <property type="project" value="InterPro"/>
</dbReference>
<dbReference type="AlphaFoldDB" id="A0AAW2KSS9"/>
<name>A0AAW2KSS9_SESRA</name>
<reference evidence="3" key="1">
    <citation type="submission" date="2020-06" db="EMBL/GenBank/DDBJ databases">
        <authorList>
            <person name="Li T."/>
            <person name="Hu X."/>
            <person name="Zhang T."/>
            <person name="Song X."/>
            <person name="Zhang H."/>
            <person name="Dai N."/>
            <person name="Sheng W."/>
            <person name="Hou X."/>
            <person name="Wei L."/>
        </authorList>
    </citation>
    <scope>NUCLEOTIDE SEQUENCE</scope>
    <source>
        <strain evidence="3">G02</strain>
        <tissue evidence="3">Leaf</tissue>
    </source>
</reference>
<accession>A0AAW2KSS9</accession>
<evidence type="ECO:0008006" key="4">
    <source>
        <dbReference type="Google" id="ProtNLM"/>
    </source>
</evidence>
<dbReference type="EMBL" id="JACGWJ010000027">
    <property type="protein sequence ID" value="KAL0309769.1"/>
    <property type="molecule type" value="Genomic_DNA"/>
</dbReference>
<dbReference type="Gene3D" id="3.30.420.10">
    <property type="entry name" value="Ribonuclease H-like superfamily/Ribonuclease H"/>
    <property type="match status" value="1"/>
</dbReference>
<dbReference type="GO" id="GO:0003676">
    <property type="term" value="F:nucleic acid binding"/>
    <property type="evidence" value="ECO:0007669"/>
    <property type="project" value="InterPro"/>
</dbReference>
<dbReference type="InterPro" id="IPR026960">
    <property type="entry name" value="RVT-Znf"/>
</dbReference>